<dbReference type="InterPro" id="IPR020608">
    <property type="entry name" value="RNA_pol_subH/Rpb5_CS"/>
</dbReference>
<dbReference type="HAMAP" id="MF_00025">
    <property type="entry name" value="RNApol_Rpo5_RPB5"/>
    <property type="match status" value="1"/>
</dbReference>
<dbReference type="Gene3D" id="3.40.1340.10">
    <property type="entry name" value="RNA polymerase, Rpb5, N-terminal domain"/>
    <property type="match status" value="1"/>
</dbReference>
<name>A0ABQ5K0V3_9EUKA</name>
<proteinExistence type="inferred from homology"/>
<dbReference type="Proteomes" id="UP001057375">
    <property type="component" value="Unassembled WGS sequence"/>
</dbReference>
<gene>
    <name evidence="4" type="ORF">ADUPG1_012841</name>
</gene>
<dbReference type="NCBIfam" id="NF007129">
    <property type="entry name" value="PRK09570.1"/>
    <property type="match status" value="1"/>
</dbReference>
<dbReference type="InterPro" id="IPR000783">
    <property type="entry name" value="RNA_pol_subH/Rpb5_C"/>
</dbReference>
<organism evidence="4 5">
    <name type="scientific">Aduncisulcus paluster</name>
    <dbReference type="NCBI Taxonomy" id="2918883"/>
    <lineage>
        <taxon>Eukaryota</taxon>
        <taxon>Metamonada</taxon>
        <taxon>Carpediemonas-like organisms</taxon>
        <taxon>Aduncisulcus</taxon>
    </lineage>
</organism>
<reference evidence="4" key="1">
    <citation type="submission" date="2022-03" db="EMBL/GenBank/DDBJ databases">
        <title>Draft genome sequence of Aduncisulcus paluster, a free-living microaerophilic Fornicata.</title>
        <authorList>
            <person name="Yuyama I."/>
            <person name="Kume K."/>
            <person name="Tamura T."/>
            <person name="Inagaki Y."/>
            <person name="Hashimoto T."/>
        </authorList>
    </citation>
    <scope>NUCLEOTIDE SEQUENCE</scope>
    <source>
        <strain evidence="4">NY0171</strain>
    </source>
</reference>
<protein>
    <submittedName>
        <fullName evidence="4">Multi-domain containing protein</fullName>
    </submittedName>
</protein>
<evidence type="ECO:0000313" key="5">
    <source>
        <dbReference type="Proteomes" id="UP001057375"/>
    </source>
</evidence>
<dbReference type="PANTHER" id="PTHR10535">
    <property type="entry name" value="DNA-DIRECTED RNA POLYMERASES I, II, AND III SUBUNIT RPABC1"/>
    <property type="match status" value="1"/>
</dbReference>
<dbReference type="PROSITE" id="PS01110">
    <property type="entry name" value="RNA_POL_H_23KD"/>
    <property type="match status" value="1"/>
</dbReference>
<dbReference type="Pfam" id="PF01191">
    <property type="entry name" value="RNA_pol_Rpb5_C"/>
    <property type="match status" value="1"/>
</dbReference>
<dbReference type="PIRSF" id="PIRSF000747">
    <property type="entry name" value="RPB5"/>
    <property type="match status" value="1"/>
</dbReference>
<comment type="similarity">
    <text evidence="2">Belongs to the archaeal Rpo5/eukaryotic RPB5 RNA polymerase subunit family.</text>
</comment>
<evidence type="ECO:0000256" key="2">
    <source>
        <dbReference type="ARBA" id="ARBA00025765"/>
    </source>
</evidence>
<keyword evidence="5" id="KW-1185">Reference proteome</keyword>
<dbReference type="InterPro" id="IPR035913">
    <property type="entry name" value="RPB5-like_sf"/>
</dbReference>
<sequence>MLNDRHYQVSSKSLTMDLAKFMTIPDIYPLITLRKNPKTGLEEKLVVFYEDELKGARIKALASELSSKGAKHGIIVYNSAKSVALNLADKTAGVQLETFQRKELLVNITHHILVPKHELLSEEEKATLLKHYSVKETQIPRIMKTDPVAKYLGLKVGDVVRITRPSETAGRYVSYRIVQ</sequence>
<dbReference type="InterPro" id="IPR036710">
    <property type="entry name" value="RNA_pol_Rpb5_N_sf"/>
</dbReference>
<dbReference type="PANTHER" id="PTHR10535:SF0">
    <property type="entry name" value="DNA-DIRECTED RNA POLYMERASES I, II, AND III SUBUNIT RPABC1"/>
    <property type="match status" value="1"/>
</dbReference>
<dbReference type="SUPFAM" id="SSF55287">
    <property type="entry name" value="RPB5-like RNA polymerase subunit"/>
    <property type="match status" value="1"/>
</dbReference>
<evidence type="ECO:0000313" key="4">
    <source>
        <dbReference type="EMBL" id="GKT24785.1"/>
    </source>
</evidence>
<keyword evidence="1" id="KW-0804">Transcription</keyword>
<comment type="caution">
    <text evidence="4">The sequence shown here is derived from an EMBL/GenBank/DDBJ whole genome shotgun (WGS) entry which is preliminary data.</text>
</comment>
<dbReference type="InterPro" id="IPR014381">
    <property type="entry name" value="Arch_Rpo5/euc_Rpb5"/>
</dbReference>
<dbReference type="EMBL" id="BQXS01012545">
    <property type="protein sequence ID" value="GKT24785.1"/>
    <property type="molecule type" value="Genomic_DNA"/>
</dbReference>
<evidence type="ECO:0000256" key="1">
    <source>
        <dbReference type="ARBA" id="ARBA00023163"/>
    </source>
</evidence>
<evidence type="ECO:0000259" key="3">
    <source>
        <dbReference type="Pfam" id="PF01191"/>
    </source>
</evidence>
<accession>A0ABQ5K0V3</accession>
<dbReference type="SUPFAM" id="SSF53036">
    <property type="entry name" value="Eukaryotic RPB5 N-terminal domain"/>
    <property type="match status" value="1"/>
</dbReference>
<feature type="domain" description="RNA polymerase subunit H/Rpb5 C-terminal" evidence="3">
    <location>
        <begin position="106"/>
        <end position="178"/>
    </location>
</feature>
<dbReference type="Gene3D" id="3.90.940.20">
    <property type="entry name" value="RPB5-like RNA polymerase subunit"/>
    <property type="match status" value="1"/>
</dbReference>